<protein>
    <submittedName>
        <fullName evidence="3">Uncharacterized protein</fullName>
    </submittedName>
</protein>
<evidence type="ECO:0000256" key="1">
    <source>
        <dbReference type="ARBA" id="ARBA00022737"/>
    </source>
</evidence>
<dbReference type="PANTHER" id="PTHR24198">
    <property type="entry name" value="ANKYRIN REPEAT AND PROTEIN KINASE DOMAIN-CONTAINING PROTEIN"/>
    <property type="match status" value="1"/>
</dbReference>
<keyword evidence="2" id="KW-0040">ANK repeat</keyword>
<reference evidence="3" key="1">
    <citation type="submission" date="2021-01" db="EMBL/GenBank/DDBJ databases">
        <authorList>
            <person name="Corre E."/>
            <person name="Pelletier E."/>
            <person name="Niang G."/>
            <person name="Scheremetjew M."/>
            <person name="Finn R."/>
            <person name="Kale V."/>
            <person name="Holt S."/>
            <person name="Cochrane G."/>
            <person name="Meng A."/>
            <person name="Brown T."/>
            <person name="Cohen L."/>
        </authorList>
    </citation>
    <scope>NUCLEOTIDE SEQUENCE</scope>
    <source>
        <strain evidence="3">DIVA3 518/3/11/1/6</strain>
    </source>
</reference>
<dbReference type="SMART" id="SM00248">
    <property type="entry name" value="ANK"/>
    <property type="match status" value="9"/>
</dbReference>
<dbReference type="SUPFAM" id="SSF48403">
    <property type="entry name" value="Ankyrin repeat"/>
    <property type="match status" value="2"/>
</dbReference>
<evidence type="ECO:0000313" key="3">
    <source>
        <dbReference type="EMBL" id="CAE2221046.1"/>
    </source>
</evidence>
<dbReference type="InterPro" id="IPR002110">
    <property type="entry name" value="Ankyrin_rpt"/>
</dbReference>
<dbReference type="EMBL" id="HBKP01012941">
    <property type="protein sequence ID" value="CAE2221046.1"/>
    <property type="molecule type" value="Transcribed_RNA"/>
</dbReference>
<accession>A0A7S4I7Q4</accession>
<dbReference type="Gene3D" id="1.25.40.20">
    <property type="entry name" value="Ankyrin repeat-containing domain"/>
    <property type="match status" value="3"/>
</dbReference>
<organism evidence="3">
    <name type="scientific">Vannella robusta</name>
    <dbReference type="NCBI Taxonomy" id="1487602"/>
    <lineage>
        <taxon>Eukaryota</taxon>
        <taxon>Amoebozoa</taxon>
        <taxon>Discosea</taxon>
        <taxon>Flabellinia</taxon>
        <taxon>Vannellidae</taxon>
        <taxon>Vannella</taxon>
    </lineage>
</organism>
<dbReference type="AlphaFoldDB" id="A0A7S4I7Q4"/>
<keyword evidence="1" id="KW-0677">Repeat</keyword>
<name>A0A7S4I7Q4_9EUKA</name>
<gene>
    <name evidence="3" type="ORF">VSP0166_LOCUS9126</name>
</gene>
<dbReference type="InterPro" id="IPR036770">
    <property type="entry name" value="Ankyrin_rpt-contain_sf"/>
</dbReference>
<sequence length="567" mass="63586">MRLFSFCMELQEAVVECKLDDVSRLLKESDPNYRNSAGKACLHVSMSSVITKLLLEHRNIDVNLRDNDGCTPLWWAARCNREEIVKILCDDPRTDVNTPDRRRRTPLIAAVTRGANDAVLELMKSPRLLVTKAFGHRSIVDLACDYGDHSVEVVKTLLAHPSLANDESCRPTLLQASRSIQLTRLFLQQGITTKIDDAIFVASECKTEEVFMELLKSDHKSLCNSKSQTLASYCSAPWFNEDVATQLIERGCNVNTILSGGKTALSFAIEANNISAVKFLLAQDILTVVNGNDSVMKRIGEACSKKQLDEEIVSFIINDGRINLMQNEDFMASFVFCNPLPPWFIRLAEESPGIVNMEITSSYEGARVITRNSTLLFKVCSVGNVDFVRFLVQQPALDYNCKISGLNVLHHLCQIDAISITPEQIREMVHLILQTSLDPNEECQHGTPLEMAIQYKKAEIIEELLQDPRVDPGEKGGKLLIKACNRNWETIYPLLCDDRIEVTLEEARTCLGFVLRSPGKDLREFAYQLCLKKCVNADELLVGEYEFLMEAIQTIASNKSAKSARKA</sequence>
<evidence type="ECO:0000256" key="2">
    <source>
        <dbReference type="ARBA" id="ARBA00023043"/>
    </source>
</evidence>
<proteinExistence type="predicted"/>
<dbReference type="Pfam" id="PF12796">
    <property type="entry name" value="Ank_2"/>
    <property type="match status" value="1"/>
</dbReference>
<dbReference type="PANTHER" id="PTHR24198:SF165">
    <property type="entry name" value="ANKYRIN REPEAT-CONTAINING PROTEIN-RELATED"/>
    <property type="match status" value="1"/>
</dbReference>